<proteinExistence type="predicted"/>
<sequence>MASLTEFYLATLWAYKPKAVRRTEIIYDDEYNWFKVICREEVVDEIRRQFKTIAAQIQQDAIHNNYDGIFDTNDTLRESVDDEWIATKHRTFSAEEGTEADGIHCLPDAFSNFSHTAIWDDLDKNNETFALPDIVTGSQLSQIDNDTGATLSYDLSCRLIYIGANDKDALRKAQEKLKVMLVIKKISAIRSLAEHLMYAEDYANRGSADFTADIRYLANIDPKLVSSTLLDGLVERNLEASYQAIYREGASIRLCPWDPDMLCAVSLFGPKVVSRPGGKRILGNRPTISARQVEKLDVAPGDSTTPGQDQNPGLRSQVTKWIKTIGDDSSTDSISNSEDVPPDPTTRNPSDDSQVVSISRKLSDILLSSSSVSNAGTKPPAQLPFTGPDCLIDMLDAVETPSSSKVLDTSIHWGMPSLIPSSKGDGVSDDGETGSMERLSAAKAQQTESRSSPLSDAQILRPQPGQSAGQSMDASRFKRFLKSGSQEFQTTKNQDTADTMRQPAAPIVVKSKNPMGTGKQPTHPPGPKQAVPGQLPATKTFVAEIEKAMGRLLSSGPYRRGKVTMRAEFGRAIIKGVDDTGLAFNSPNTRSAGWETDELLKKLNVNYGRHSNFHFTKILSTLGSDAESMINTRTNGKQLWDQHPRRVWTTYSFHCVILAHSSSASSRSGRTENPFGFIVDIEDNVSVPKSFSYSIRPSNHGRRTDGLMPLYIHAIRRHWDLRIVLSHVNTEELEKIFGSFARALVRSLSISRNDEGAFEDAKFSVHRNFPVAVNAVRVLTKWRHASVNGASELEITEVEQLEVRSCSEGAYSDEDWEASSARPWTPREIQQRRSKGEVPRWYEAAVVSPAAEDLFQQNLSLGLGDKTGWDVGTLRERGILRGVYGPALQMVREMDHVGRSDDNRLAQAYGRLLFQPNNPSHEVPGALSVRGQGSSNRPAEPW</sequence>
<feature type="compositionally biased region" description="Polar residues" evidence="1">
    <location>
        <begin position="464"/>
        <end position="473"/>
    </location>
</feature>
<accession>A0AAN6UQ72</accession>
<feature type="compositionally biased region" description="Low complexity" evidence="1">
    <location>
        <begin position="327"/>
        <end position="339"/>
    </location>
</feature>
<dbReference type="Proteomes" id="UP001304895">
    <property type="component" value="Unassembled WGS sequence"/>
</dbReference>
<feature type="region of interest" description="Disordered" evidence="1">
    <location>
        <begin position="416"/>
        <end position="474"/>
    </location>
</feature>
<feature type="region of interest" description="Disordered" evidence="1">
    <location>
        <begin position="510"/>
        <end position="533"/>
    </location>
</feature>
<reference evidence="2" key="1">
    <citation type="journal article" date="2023" name="Mol. Phylogenet. Evol.">
        <title>Genome-scale phylogeny and comparative genomics of the fungal order Sordariales.</title>
        <authorList>
            <person name="Hensen N."/>
            <person name="Bonometti L."/>
            <person name="Westerberg I."/>
            <person name="Brannstrom I.O."/>
            <person name="Guillou S."/>
            <person name="Cros-Aarteil S."/>
            <person name="Calhoun S."/>
            <person name="Haridas S."/>
            <person name="Kuo A."/>
            <person name="Mondo S."/>
            <person name="Pangilinan J."/>
            <person name="Riley R."/>
            <person name="LaButti K."/>
            <person name="Andreopoulos B."/>
            <person name="Lipzen A."/>
            <person name="Chen C."/>
            <person name="Yan M."/>
            <person name="Daum C."/>
            <person name="Ng V."/>
            <person name="Clum A."/>
            <person name="Steindorff A."/>
            <person name="Ohm R.A."/>
            <person name="Martin F."/>
            <person name="Silar P."/>
            <person name="Natvig D.O."/>
            <person name="Lalanne C."/>
            <person name="Gautier V."/>
            <person name="Ament-Velasquez S.L."/>
            <person name="Kruys A."/>
            <person name="Hutchinson M.I."/>
            <person name="Powell A.J."/>
            <person name="Barry K."/>
            <person name="Miller A.N."/>
            <person name="Grigoriev I.V."/>
            <person name="Debuchy R."/>
            <person name="Gladieux P."/>
            <person name="Hiltunen Thoren M."/>
            <person name="Johannesson H."/>
        </authorList>
    </citation>
    <scope>NUCLEOTIDE SEQUENCE</scope>
    <source>
        <strain evidence="2">CBS 123565</strain>
    </source>
</reference>
<reference evidence="2" key="2">
    <citation type="submission" date="2023-05" db="EMBL/GenBank/DDBJ databases">
        <authorList>
            <consortium name="Lawrence Berkeley National Laboratory"/>
            <person name="Steindorff A."/>
            <person name="Hensen N."/>
            <person name="Bonometti L."/>
            <person name="Westerberg I."/>
            <person name="Brannstrom I.O."/>
            <person name="Guillou S."/>
            <person name="Cros-Aarteil S."/>
            <person name="Calhoun S."/>
            <person name="Haridas S."/>
            <person name="Kuo A."/>
            <person name="Mondo S."/>
            <person name="Pangilinan J."/>
            <person name="Riley R."/>
            <person name="Labutti K."/>
            <person name="Andreopoulos B."/>
            <person name="Lipzen A."/>
            <person name="Chen C."/>
            <person name="Yanf M."/>
            <person name="Daum C."/>
            <person name="Ng V."/>
            <person name="Clum A."/>
            <person name="Ohm R."/>
            <person name="Martin F."/>
            <person name="Silar P."/>
            <person name="Natvig D."/>
            <person name="Lalanne C."/>
            <person name="Gautier V."/>
            <person name="Ament-Velasquez S.L."/>
            <person name="Kruys A."/>
            <person name="Hutchinson M.I."/>
            <person name="Powell A.J."/>
            <person name="Barry K."/>
            <person name="Miller A.N."/>
            <person name="Grigoriev I.V."/>
            <person name="Debuchy R."/>
            <person name="Gladieux P."/>
            <person name="Thoren M.H."/>
            <person name="Johannesson H."/>
        </authorList>
    </citation>
    <scope>NUCLEOTIDE SEQUENCE</scope>
    <source>
        <strain evidence="2">CBS 123565</strain>
    </source>
</reference>
<organism evidence="2 3">
    <name type="scientific">Trichocladium antarcticum</name>
    <dbReference type="NCBI Taxonomy" id="1450529"/>
    <lineage>
        <taxon>Eukaryota</taxon>
        <taxon>Fungi</taxon>
        <taxon>Dikarya</taxon>
        <taxon>Ascomycota</taxon>
        <taxon>Pezizomycotina</taxon>
        <taxon>Sordariomycetes</taxon>
        <taxon>Sordariomycetidae</taxon>
        <taxon>Sordariales</taxon>
        <taxon>Chaetomiaceae</taxon>
        <taxon>Trichocladium</taxon>
    </lineage>
</organism>
<comment type="caution">
    <text evidence="2">The sequence shown here is derived from an EMBL/GenBank/DDBJ whole genome shotgun (WGS) entry which is preliminary data.</text>
</comment>
<evidence type="ECO:0000313" key="3">
    <source>
        <dbReference type="Proteomes" id="UP001304895"/>
    </source>
</evidence>
<feature type="region of interest" description="Disordered" evidence="1">
    <location>
        <begin position="916"/>
        <end position="942"/>
    </location>
</feature>
<feature type="compositionally biased region" description="Polar residues" evidence="1">
    <location>
        <begin position="931"/>
        <end position="942"/>
    </location>
</feature>
<protein>
    <submittedName>
        <fullName evidence="2">Uncharacterized protein</fullName>
    </submittedName>
</protein>
<dbReference type="EMBL" id="MU853403">
    <property type="protein sequence ID" value="KAK4136680.1"/>
    <property type="molecule type" value="Genomic_DNA"/>
</dbReference>
<feature type="compositionally biased region" description="Polar residues" evidence="1">
    <location>
        <begin position="443"/>
        <end position="455"/>
    </location>
</feature>
<dbReference type="AlphaFoldDB" id="A0AAN6UQ72"/>
<gene>
    <name evidence="2" type="ORF">BT67DRAFT_454463</name>
</gene>
<feature type="region of interest" description="Disordered" evidence="1">
    <location>
        <begin position="326"/>
        <end position="355"/>
    </location>
</feature>
<feature type="compositionally biased region" description="Polar residues" evidence="1">
    <location>
        <begin position="345"/>
        <end position="355"/>
    </location>
</feature>
<keyword evidence="3" id="KW-1185">Reference proteome</keyword>
<evidence type="ECO:0000256" key="1">
    <source>
        <dbReference type="SAM" id="MobiDB-lite"/>
    </source>
</evidence>
<name>A0AAN6UQ72_9PEZI</name>
<evidence type="ECO:0000313" key="2">
    <source>
        <dbReference type="EMBL" id="KAK4136680.1"/>
    </source>
</evidence>